<dbReference type="Proteomes" id="UP000033652">
    <property type="component" value="Unassembled WGS sequence"/>
</dbReference>
<evidence type="ECO:0000256" key="2">
    <source>
        <dbReference type="SAM" id="Phobius"/>
    </source>
</evidence>
<comment type="caution">
    <text evidence="3">The sequence shown here is derived from an EMBL/GenBank/DDBJ whole genome shotgun (WGS) entry which is preliminary data.</text>
</comment>
<protein>
    <submittedName>
        <fullName evidence="3">Uncharacterized protein</fullName>
    </submittedName>
</protein>
<feature type="transmembrane region" description="Helical" evidence="2">
    <location>
        <begin position="40"/>
        <end position="59"/>
    </location>
</feature>
<feature type="transmembrane region" description="Helical" evidence="2">
    <location>
        <begin position="6"/>
        <end position="28"/>
    </location>
</feature>
<evidence type="ECO:0000313" key="4">
    <source>
        <dbReference type="Proteomes" id="UP000033652"/>
    </source>
</evidence>
<feature type="region of interest" description="Disordered" evidence="1">
    <location>
        <begin position="102"/>
        <end position="129"/>
    </location>
</feature>
<evidence type="ECO:0000313" key="3">
    <source>
        <dbReference type="EMBL" id="KJY53354.1"/>
    </source>
</evidence>
<proteinExistence type="predicted"/>
<keyword evidence="2" id="KW-0812">Transmembrane</keyword>
<organism evidence="3 4">
    <name type="scientific">Bifidobacterium coryneforme</name>
    <dbReference type="NCBI Taxonomy" id="1687"/>
    <lineage>
        <taxon>Bacteria</taxon>
        <taxon>Bacillati</taxon>
        <taxon>Actinomycetota</taxon>
        <taxon>Actinomycetes</taxon>
        <taxon>Bifidobacteriales</taxon>
        <taxon>Bifidobacteriaceae</taxon>
        <taxon>Bifidobacterium</taxon>
    </lineage>
</organism>
<sequence>MPSTDYVIIIGAGILALLDGFFLGLMPMNSERLTPSQRTWSQVASLIGIGLVVVLILIGQDTASWAAIAAMIAGIIIGIVPPVKTVMQTRFAWLQPEVESDRAAAGKKQSHGKQTGDKSSPAGKSKKKN</sequence>
<dbReference type="AlphaFoldDB" id="A0ABD4AE47"/>
<name>A0ABD4AE47_9BIFI</name>
<accession>A0ABD4AE47</accession>
<keyword evidence="2" id="KW-1133">Transmembrane helix</keyword>
<evidence type="ECO:0000256" key="1">
    <source>
        <dbReference type="SAM" id="MobiDB-lite"/>
    </source>
</evidence>
<feature type="transmembrane region" description="Helical" evidence="2">
    <location>
        <begin position="65"/>
        <end position="83"/>
    </location>
</feature>
<dbReference type="RefSeq" id="WP_045921285.1">
    <property type="nucleotide sequence ID" value="NZ_KQ033865.1"/>
</dbReference>
<keyword evidence="2" id="KW-0472">Membrane</keyword>
<dbReference type="EMBL" id="JXBX01000009">
    <property type="protein sequence ID" value="KJY53354.1"/>
    <property type="molecule type" value="Genomic_DNA"/>
</dbReference>
<reference evidence="3 4" key="1">
    <citation type="submission" date="2014-12" db="EMBL/GenBank/DDBJ databases">
        <title>Comparative genomics of the lactic acid bacteria isolated from the honey bee gut.</title>
        <authorList>
            <person name="Ellegaard K.M."/>
            <person name="Tamarit D."/>
            <person name="Javelind E."/>
            <person name="Olofsson T."/>
            <person name="Andersson S.G."/>
            <person name="Vasquez A."/>
        </authorList>
    </citation>
    <scope>NUCLEOTIDE SEQUENCE [LARGE SCALE GENOMIC DNA]</scope>
    <source>
        <strain evidence="3 4">Bma6</strain>
    </source>
</reference>
<gene>
    <name evidence="3" type="ORF">JF68_06930</name>
</gene>